<organism evidence="2 3">
    <name type="scientific">Daejeonella rubra</name>
    <dbReference type="NCBI Taxonomy" id="990371"/>
    <lineage>
        <taxon>Bacteria</taxon>
        <taxon>Pseudomonadati</taxon>
        <taxon>Bacteroidota</taxon>
        <taxon>Sphingobacteriia</taxon>
        <taxon>Sphingobacteriales</taxon>
        <taxon>Sphingobacteriaceae</taxon>
        <taxon>Daejeonella</taxon>
    </lineage>
</organism>
<keyword evidence="3" id="KW-1185">Reference proteome</keyword>
<dbReference type="InterPro" id="IPR018713">
    <property type="entry name" value="MPAB/Lcp_cat_dom"/>
</dbReference>
<evidence type="ECO:0000259" key="1">
    <source>
        <dbReference type="Pfam" id="PF09995"/>
    </source>
</evidence>
<dbReference type="AlphaFoldDB" id="A0A1G9RU16"/>
<dbReference type="Proteomes" id="UP000199226">
    <property type="component" value="Unassembled WGS sequence"/>
</dbReference>
<dbReference type="STRING" id="990371.SAMN05421813_108159"/>
<dbReference type="EMBL" id="FNHH01000008">
    <property type="protein sequence ID" value="SDM26726.1"/>
    <property type="molecule type" value="Genomic_DNA"/>
</dbReference>
<name>A0A1G9RU16_9SPHI</name>
<reference evidence="3" key="1">
    <citation type="submission" date="2016-10" db="EMBL/GenBank/DDBJ databases">
        <authorList>
            <person name="Varghese N."/>
            <person name="Submissions S."/>
        </authorList>
    </citation>
    <scope>NUCLEOTIDE SEQUENCE [LARGE SCALE GENOMIC DNA]</scope>
    <source>
        <strain evidence="3">DSM 24536</strain>
    </source>
</reference>
<dbReference type="RefSeq" id="WP_090703438.1">
    <property type="nucleotide sequence ID" value="NZ_FNHH01000008.1"/>
</dbReference>
<dbReference type="Pfam" id="PF09995">
    <property type="entry name" value="MPAB_Lcp_cat"/>
    <property type="match status" value="1"/>
</dbReference>
<sequence>MKYFVSKDSIVREIWGNGDTILLIFAGASAEFALNKAVDWLYFTGRLPSDPLKRLFSTVSYARQIVFSEYDRAIQAIDKISAIHQGVEHSRGQSIPDWAYRDVLFMLIDYSIRSYELLERKLSGSEKEEVFQVFYRMGSRMGVKDLPQNYQQWLIMRHLSLHENMLNGDFTKDLYKQYKKHLGWFRFLILKQAQILLVPEKVNELLNLGKNPLSATLLNLYKLSQAIRLRSLLKNMIMPAAYKNEIMALDNYSGKSL</sequence>
<proteinExistence type="predicted"/>
<dbReference type="OrthoDB" id="5498485at2"/>
<accession>A0A1G9RU16</accession>
<gene>
    <name evidence="2" type="ORF">SAMN05421813_108159</name>
</gene>
<dbReference type="GO" id="GO:0016491">
    <property type="term" value="F:oxidoreductase activity"/>
    <property type="evidence" value="ECO:0007669"/>
    <property type="project" value="InterPro"/>
</dbReference>
<protein>
    <recommendedName>
        <fullName evidence="1">ER-bound oxygenase mpaB/mpaB'/Rubber oxygenase catalytic domain-containing protein</fullName>
    </recommendedName>
</protein>
<evidence type="ECO:0000313" key="2">
    <source>
        <dbReference type="EMBL" id="SDM26726.1"/>
    </source>
</evidence>
<feature type="domain" description="ER-bound oxygenase mpaB/mpaB'/Rubber oxygenase catalytic" evidence="1">
    <location>
        <begin position="45"/>
        <end position="209"/>
    </location>
</feature>
<evidence type="ECO:0000313" key="3">
    <source>
        <dbReference type="Proteomes" id="UP000199226"/>
    </source>
</evidence>